<dbReference type="RefSeq" id="WP_095977239.1">
    <property type="nucleotide sequence ID" value="NZ_CP022163.1"/>
</dbReference>
<proteinExistence type="predicted"/>
<accession>A0A250IBQ1</accession>
<dbReference type="Proteomes" id="UP000217289">
    <property type="component" value="Chromosome"/>
</dbReference>
<feature type="domain" description="Type II secretion system protein GspE N-terminal" evidence="1">
    <location>
        <begin position="79"/>
        <end position="170"/>
    </location>
</feature>
<name>A0A250IBQ1_9BACT</name>
<dbReference type="EMBL" id="CP022163">
    <property type="protein sequence ID" value="ATB28567.1"/>
    <property type="molecule type" value="Genomic_DNA"/>
</dbReference>
<dbReference type="AlphaFoldDB" id="A0A250IBQ1"/>
<evidence type="ECO:0000313" key="3">
    <source>
        <dbReference type="Proteomes" id="UP000217289"/>
    </source>
</evidence>
<evidence type="ECO:0000313" key="2">
    <source>
        <dbReference type="EMBL" id="ATB28567.1"/>
    </source>
</evidence>
<keyword evidence="3" id="KW-1185">Reference proteome</keyword>
<gene>
    <name evidence="2" type="ORF">MEBOL_002016</name>
</gene>
<dbReference type="Pfam" id="PF05157">
    <property type="entry name" value="MshEN"/>
    <property type="match status" value="1"/>
</dbReference>
<dbReference type="InterPro" id="IPR037257">
    <property type="entry name" value="T2SS_E_N_sf"/>
</dbReference>
<dbReference type="InterPro" id="IPR007831">
    <property type="entry name" value="T2SS_GspE_N"/>
</dbReference>
<organism evidence="2 3">
    <name type="scientific">Melittangium boletus DSM 14713</name>
    <dbReference type="NCBI Taxonomy" id="1294270"/>
    <lineage>
        <taxon>Bacteria</taxon>
        <taxon>Pseudomonadati</taxon>
        <taxon>Myxococcota</taxon>
        <taxon>Myxococcia</taxon>
        <taxon>Myxococcales</taxon>
        <taxon>Cystobacterineae</taxon>
        <taxon>Archangiaceae</taxon>
        <taxon>Melittangium</taxon>
    </lineage>
</organism>
<protein>
    <recommendedName>
        <fullName evidence="1">Type II secretion system protein GspE N-terminal domain-containing protein</fullName>
    </recommendedName>
</protein>
<dbReference type="Gene3D" id="3.30.300.160">
    <property type="entry name" value="Type II secretion system, protein E, N-terminal domain"/>
    <property type="match status" value="1"/>
</dbReference>
<sequence length="180" mass="19575">MERPRGGVGLGVDVVERKRCGVWEMRLGELWVASGLLSSAQVDQALAYHRRHGCRLGEAALALGLLTPEQTLTTLSQHLQLPFVRREGLERVPRALLRCVPEGVLSRLRVCPLRIQWGEEARGLVYVATSEPDNLGLLEELEAATGCTVKPVLALADDLAWVLAQHGLGDERSAPASATL</sequence>
<dbReference type="OrthoDB" id="5519672at2"/>
<reference evidence="2 3" key="1">
    <citation type="submission" date="2017-06" db="EMBL/GenBank/DDBJ databases">
        <authorList>
            <person name="Kim H.J."/>
            <person name="Triplett B.A."/>
        </authorList>
    </citation>
    <scope>NUCLEOTIDE SEQUENCE [LARGE SCALE GENOMIC DNA]</scope>
    <source>
        <strain evidence="2 3">DSM 14713</strain>
    </source>
</reference>
<evidence type="ECO:0000259" key="1">
    <source>
        <dbReference type="Pfam" id="PF05157"/>
    </source>
</evidence>
<dbReference type="SUPFAM" id="SSF160246">
    <property type="entry name" value="EspE N-terminal domain-like"/>
    <property type="match status" value="1"/>
</dbReference>
<dbReference type="KEGG" id="mbd:MEBOL_002016"/>